<keyword evidence="2" id="KW-1185">Reference proteome</keyword>
<protein>
    <recommendedName>
        <fullName evidence="3">DUF4142 domain-containing protein</fullName>
    </recommendedName>
</protein>
<gene>
    <name evidence="1" type="ORF">LKD23_06870</name>
</gene>
<proteinExistence type="predicted"/>
<accession>A0ABS8F8B0</accession>
<sequence>MAVNKNQRKGKWMKKIISACVAFILAFFVVNGIMFAYERPVAWIDTPNGASRAVRNPNAMLIHGTEGYSISKIDSYGFTNQNYALADEYILMMGASHSQGKEVTISNRYSTIVNNMLVDDKEELRAFNIACDGHFLPSIINHFQSAIENYPKANCVTIEIMSTDYSIDDLRNSLILADEIDTKTAIELFASQSSVKKAKNMLKEYLPLIAMIKNHIETSQKLNSSGGG</sequence>
<comment type="caution">
    <text evidence="1">The sequence shown here is derived from an EMBL/GenBank/DDBJ whole genome shotgun (WGS) entry which is preliminary data.</text>
</comment>
<dbReference type="Proteomes" id="UP001430637">
    <property type="component" value="Unassembled WGS sequence"/>
</dbReference>
<dbReference type="EMBL" id="JAJEQL010000013">
    <property type="protein sequence ID" value="MCC2199477.1"/>
    <property type="molecule type" value="Genomic_DNA"/>
</dbReference>
<organism evidence="1 2">
    <name type="scientific">Faecalibacterium butyricigenerans</name>
    <dbReference type="NCBI Taxonomy" id="1851427"/>
    <lineage>
        <taxon>Bacteria</taxon>
        <taxon>Bacillati</taxon>
        <taxon>Bacillota</taxon>
        <taxon>Clostridia</taxon>
        <taxon>Eubacteriales</taxon>
        <taxon>Oscillospiraceae</taxon>
        <taxon>Faecalibacterium</taxon>
    </lineage>
</organism>
<evidence type="ECO:0008006" key="3">
    <source>
        <dbReference type="Google" id="ProtNLM"/>
    </source>
</evidence>
<reference evidence="1" key="1">
    <citation type="submission" date="2021-10" db="EMBL/GenBank/DDBJ databases">
        <title>Anaerobic single-cell dispensing facilitates the cultivation of human gut bacteria.</title>
        <authorList>
            <person name="Afrizal A."/>
        </authorList>
    </citation>
    <scope>NUCLEOTIDE SEQUENCE</scope>
    <source>
        <strain evidence="1">CLA-AA-H233</strain>
    </source>
</reference>
<dbReference type="RefSeq" id="WP_227621000.1">
    <property type="nucleotide sequence ID" value="NZ_JAJEQL010000013.1"/>
</dbReference>
<name>A0ABS8F8B0_9FIRM</name>
<evidence type="ECO:0000313" key="1">
    <source>
        <dbReference type="EMBL" id="MCC2199477.1"/>
    </source>
</evidence>
<evidence type="ECO:0000313" key="2">
    <source>
        <dbReference type="Proteomes" id="UP001430637"/>
    </source>
</evidence>